<reference evidence="1 2" key="1">
    <citation type="submission" date="2018-12" db="EMBL/GenBank/DDBJ databases">
        <title>Draft Genome Sequence of Chryseobacterium arthrosphaerae strain ED882-96 Isolated from the Blood of a Patient with Liver Cirrhosis in Taiwan.</title>
        <authorList>
            <person name="Lin J.-N."/>
            <person name="Lai C.-H."/>
            <person name="Yang C.-H."/>
            <person name="Huang Y.-H."/>
        </authorList>
    </citation>
    <scope>NUCLEOTIDE SEQUENCE [LARGE SCALE GENOMIC DNA]</scope>
    <source>
        <strain evidence="1 2">ED882-96</strain>
    </source>
</reference>
<organism evidence="1 2">
    <name type="scientific">Chryseobacterium arthrosphaerae</name>
    <dbReference type="NCBI Taxonomy" id="651561"/>
    <lineage>
        <taxon>Bacteria</taxon>
        <taxon>Pseudomonadati</taxon>
        <taxon>Bacteroidota</taxon>
        <taxon>Flavobacteriia</taxon>
        <taxon>Flavobacteriales</taxon>
        <taxon>Weeksellaceae</taxon>
        <taxon>Chryseobacterium group</taxon>
        <taxon>Chryseobacterium</taxon>
    </lineage>
</organism>
<protein>
    <submittedName>
        <fullName evidence="1">Uncharacterized protein</fullName>
    </submittedName>
</protein>
<proteinExistence type="predicted"/>
<dbReference type="AlphaFoldDB" id="A0A3S0NPN9"/>
<gene>
    <name evidence="1" type="ORF">EJ377_10045</name>
</gene>
<name>A0A3S0NPN9_9FLAO</name>
<comment type="caution">
    <text evidence="1">The sequence shown here is derived from an EMBL/GenBank/DDBJ whole genome shotgun (WGS) entry which is preliminary data.</text>
</comment>
<accession>A0A3S0NPN9</accession>
<dbReference type="Proteomes" id="UP000276953">
    <property type="component" value="Unassembled WGS sequence"/>
</dbReference>
<dbReference type="EMBL" id="RYFC01000001">
    <property type="protein sequence ID" value="RTZ50229.1"/>
    <property type="molecule type" value="Genomic_DNA"/>
</dbReference>
<sequence length="144" mass="16239">MGIAGIFIIGSVLLGTYKMPKGEDKTESDTELGIRGGVKVNHCMYWDGTEYKITFCEDKNPHRKVIPIDTIKLKYFKKITRPDTLTVKNALGKAWYSKSDNVVEFFTMDGVNPDNGKDLDIASKHMLTKYAGDSAKKYMNIPHQ</sequence>
<evidence type="ECO:0000313" key="1">
    <source>
        <dbReference type="EMBL" id="RTZ50229.1"/>
    </source>
</evidence>
<evidence type="ECO:0000313" key="2">
    <source>
        <dbReference type="Proteomes" id="UP000276953"/>
    </source>
</evidence>